<evidence type="ECO:0000313" key="1">
    <source>
        <dbReference type="EMBL" id="KKN52382.1"/>
    </source>
</evidence>
<comment type="caution">
    <text evidence="1">The sequence shown here is derived from an EMBL/GenBank/DDBJ whole genome shotgun (WGS) entry which is preliminary data.</text>
</comment>
<reference evidence="1" key="1">
    <citation type="journal article" date="2015" name="Nature">
        <title>Complex archaea that bridge the gap between prokaryotes and eukaryotes.</title>
        <authorList>
            <person name="Spang A."/>
            <person name="Saw J.H."/>
            <person name="Jorgensen S.L."/>
            <person name="Zaremba-Niedzwiedzka K."/>
            <person name="Martijn J."/>
            <person name="Lind A.E."/>
            <person name="van Eijk R."/>
            <person name="Schleper C."/>
            <person name="Guy L."/>
            <person name="Ettema T.J."/>
        </authorList>
    </citation>
    <scope>NUCLEOTIDE SEQUENCE</scope>
</reference>
<dbReference type="EMBL" id="LAZR01001021">
    <property type="protein sequence ID" value="KKN52382.1"/>
    <property type="molecule type" value="Genomic_DNA"/>
</dbReference>
<proteinExistence type="predicted"/>
<protein>
    <submittedName>
        <fullName evidence="1">Uncharacterized protein</fullName>
    </submittedName>
</protein>
<organism evidence="1">
    <name type="scientific">marine sediment metagenome</name>
    <dbReference type="NCBI Taxonomy" id="412755"/>
    <lineage>
        <taxon>unclassified sequences</taxon>
        <taxon>metagenomes</taxon>
        <taxon>ecological metagenomes</taxon>
    </lineage>
</organism>
<sequence length="74" mass="9143">MLQETVYQKKSVGLLKKGFYHLRTAKAVWSRVQVVERSHQYVRIFYTRRIRRKRQRIVQKLLISTILEAKRYYE</sequence>
<dbReference type="AlphaFoldDB" id="A0A0F9RRD6"/>
<gene>
    <name evidence="1" type="ORF">LCGC14_0612990</name>
</gene>
<accession>A0A0F9RRD6</accession>
<name>A0A0F9RRD6_9ZZZZ</name>